<name>A0A4C1UU02_EUMVA</name>
<dbReference type="Proteomes" id="UP000299102">
    <property type="component" value="Unassembled WGS sequence"/>
</dbReference>
<feature type="compositionally biased region" description="Basic and acidic residues" evidence="1">
    <location>
        <begin position="15"/>
        <end position="27"/>
    </location>
</feature>
<organism evidence="2 3">
    <name type="scientific">Eumeta variegata</name>
    <name type="common">Bagworm moth</name>
    <name type="synonym">Eumeta japonica</name>
    <dbReference type="NCBI Taxonomy" id="151549"/>
    <lineage>
        <taxon>Eukaryota</taxon>
        <taxon>Metazoa</taxon>
        <taxon>Ecdysozoa</taxon>
        <taxon>Arthropoda</taxon>
        <taxon>Hexapoda</taxon>
        <taxon>Insecta</taxon>
        <taxon>Pterygota</taxon>
        <taxon>Neoptera</taxon>
        <taxon>Endopterygota</taxon>
        <taxon>Lepidoptera</taxon>
        <taxon>Glossata</taxon>
        <taxon>Ditrysia</taxon>
        <taxon>Tineoidea</taxon>
        <taxon>Psychidae</taxon>
        <taxon>Oiketicinae</taxon>
        <taxon>Eumeta</taxon>
    </lineage>
</organism>
<proteinExistence type="predicted"/>
<evidence type="ECO:0000313" key="3">
    <source>
        <dbReference type="Proteomes" id="UP000299102"/>
    </source>
</evidence>
<protein>
    <submittedName>
        <fullName evidence="2">Uncharacterized protein</fullName>
    </submittedName>
</protein>
<dbReference type="AlphaFoldDB" id="A0A4C1UU02"/>
<comment type="caution">
    <text evidence="2">The sequence shown here is derived from an EMBL/GenBank/DDBJ whole genome shotgun (WGS) entry which is preliminary data.</text>
</comment>
<feature type="region of interest" description="Disordered" evidence="1">
    <location>
        <begin position="1"/>
        <end position="27"/>
    </location>
</feature>
<keyword evidence="3" id="KW-1185">Reference proteome</keyword>
<sequence>MPVHNVPYVRRQRSAHPDGRKRNDTDDRSVTVMLKAQRVAELAAETDLKPGVGQRLKSKACSILKYRTILEPESERTMHVRTKPRPES</sequence>
<evidence type="ECO:0000313" key="2">
    <source>
        <dbReference type="EMBL" id="GBP29915.1"/>
    </source>
</evidence>
<reference evidence="2 3" key="1">
    <citation type="journal article" date="2019" name="Commun. Biol.">
        <title>The bagworm genome reveals a unique fibroin gene that provides high tensile strength.</title>
        <authorList>
            <person name="Kono N."/>
            <person name="Nakamura H."/>
            <person name="Ohtoshi R."/>
            <person name="Tomita M."/>
            <person name="Numata K."/>
            <person name="Arakawa K."/>
        </authorList>
    </citation>
    <scope>NUCLEOTIDE SEQUENCE [LARGE SCALE GENOMIC DNA]</scope>
</reference>
<evidence type="ECO:0000256" key="1">
    <source>
        <dbReference type="SAM" id="MobiDB-lite"/>
    </source>
</evidence>
<dbReference type="EMBL" id="BGZK01000226">
    <property type="protein sequence ID" value="GBP29915.1"/>
    <property type="molecule type" value="Genomic_DNA"/>
</dbReference>
<gene>
    <name evidence="2" type="ORF">EVAR_18395_1</name>
</gene>
<accession>A0A4C1UU02</accession>